<evidence type="ECO:0000313" key="2">
    <source>
        <dbReference type="Proteomes" id="UP001196980"/>
    </source>
</evidence>
<comment type="caution">
    <text evidence="1">The sequence shown here is derived from an EMBL/GenBank/DDBJ whole genome shotgun (WGS) entry which is preliminary data.</text>
</comment>
<organism evidence="1 2">
    <name type="scientific">Candidatus Magnetobacterium casense</name>
    <dbReference type="NCBI Taxonomy" id="1455061"/>
    <lineage>
        <taxon>Bacteria</taxon>
        <taxon>Pseudomonadati</taxon>
        <taxon>Nitrospirota</taxon>
        <taxon>Thermodesulfovibrionia</taxon>
        <taxon>Thermodesulfovibrionales</taxon>
        <taxon>Candidatus Magnetobacteriaceae</taxon>
        <taxon>Candidatus Magnetobacterium</taxon>
    </lineage>
</organism>
<protein>
    <recommendedName>
        <fullName evidence="3">MarR family transcriptional regulator</fullName>
    </recommendedName>
</protein>
<gene>
    <name evidence="1" type="ORF">HWQ67_15960</name>
</gene>
<name>A0ABS6S2K1_9BACT</name>
<accession>A0ABS6S2K1</accession>
<dbReference type="RefSeq" id="WP_218253682.1">
    <property type="nucleotide sequence ID" value="NZ_JABXWD010000436.1"/>
</dbReference>
<evidence type="ECO:0000313" key="1">
    <source>
        <dbReference type="EMBL" id="MBV6343076.1"/>
    </source>
</evidence>
<dbReference type="EMBL" id="JABXWD010000436">
    <property type="protein sequence ID" value="MBV6343076.1"/>
    <property type="molecule type" value="Genomic_DNA"/>
</dbReference>
<evidence type="ECO:0008006" key="3">
    <source>
        <dbReference type="Google" id="ProtNLM"/>
    </source>
</evidence>
<reference evidence="1 2" key="1">
    <citation type="journal article" date="2020" name="J Geophys Res Biogeosci">
        <title>Magnetotaxis as an Adaptation to Enable Bacterial Shuttling of Microbial Sulfur and Sulfur Cycling Across Aquatic Oxic#Anoxic Interfaces.</title>
        <authorList>
            <person name="Li J."/>
            <person name="Liu P."/>
            <person name="Wang J."/>
            <person name="Roberts A.P."/>
            <person name="Pan Y."/>
        </authorList>
    </citation>
    <scope>NUCLEOTIDE SEQUENCE [LARGE SCALE GENOMIC DNA]</scope>
    <source>
        <strain evidence="1 2">MYR-1_YQ</strain>
    </source>
</reference>
<proteinExistence type="predicted"/>
<keyword evidence="2" id="KW-1185">Reference proteome</keyword>
<sequence length="113" mass="12727">MKRRSVRSRNKPFTMTGFVEKNLSKPKSKNPKLIQIGLTPLGRQKSEEWDDVGIKTQVLIVLSHDGPLTQSELKRKLEQRGVRSVGNLKDLLRTLRLQGYIRPINPDGGAPLG</sequence>
<dbReference type="Proteomes" id="UP001196980">
    <property type="component" value="Unassembled WGS sequence"/>
</dbReference>